<evidence type="ECO:0000313" key="2">
    <source>
        <dbReference type="EMBL" id="KAH7087643.1"/>
    </source>
</evidence>
<feature type="compositionally biased region" description="Basic residues" evidence="1">
    <location>
        <begin position="226"/>
        <end position="235"/>
    </location>
</feature>
<dbReference type="EMBL" id="JAGMVJ010000009">
    <property type="protein sequence ID" value="KAH7087643.1"/>
    <property type="molecule type" value="Genomic_DNA"/>
</dbReference>
<dbReference type="OrthoDB" id="3903267at2759"/>
<evidence type="ECO:0000256" key="1">
    <source>
        <dbReference type="SAM" id="MobiDB-lite"/>
    </source>
</evidence>
<feature type="compositionally biased region" description="Low complexity" evidence="1">
    <location>
        <begin position="310"/>
        <end position="322"/>
    </location>
</feature>
<dbReference type="Proteomes" id="UP000813461">
    <property type="component" value="Unassembled WGS sequence"/>
</dbReference>
<sequence length="587" mass="64020">MSHYHNNQLNVVGLDSELDDATYTPTKAIKAHKRKRNAKLTMHDTNTKSGGDVKNGAMQDDGGSNTALNNVGPPFLGGQEFPPPSLPATFASQDAQDYDFSSYFDYNPIDYSVMGSNMWNQDQAAGEGYDLNAMGSEVEITDALIDAANEVNSDDEDEMFYGNDNADKGQSKEQDGGDNIQVKQERGLGHPSVSPFPHRDSDYEESDYEERRPSKAPKLNKDGGPRKPRQPRPKLLKWDDNDWKNVALGLVWACGENGIQIPFQQASQVVSESCSAGALQQALLKLRGKQIAEGYQIPSLRMAWTRKNKNGSSSTSSANTKSQDTGTKNMLPRKKPTRFVGNQSLIVTLKRAYRDTDRLHLVYPHKVSSAASKAKKPSLAPPQPLAFGAGMMSTPMYQPPSMIAGNLTPAVSPTESAQEIMSNIQRGLTARFGPSTPPATPTKPNHRRNRHVSVSTPKPILTQPTPGRYKGKRSTPRRWQEPKTPTIPELQQFPADGEVSPFPREDENHGDDEDGLDFNPAKNLTETMNLILYGNMPPDACNPNGPRYHPNNNDFGGGGPGHGGGIGGGFGGNIGASVPYVSQDMWT</sequence>
<reference evidence="2" key="1">
    <citation type="journal article" date="2021" name="Nat. Commun.">
        <title>Genetic determinants of endophytism in the Arabidopsis root mycobiome.</title>
        <authorList>
            <person name="Mesny F."/>
            <person name="Miyauchi S."/>
            <person name="Thiergart T."/>
            <person name="Pickel B."/>
            <person name="Atanasova L."/>
            <person name="Karlsson M."/>
            <person name="Huettel B."/>
            <person name="Barry K.W."/>
            <person name="Haridas S."/>
            <person name="Chen C."/>
            <person name="Bauer D."/>
            <person name="Andreopoulos W."/>
            <person name="Pangilinan J."/>
            <person name="LaButti K."/>
            <person name="Riley R."/>
            <person name="Lipzen A."/>
            <person name="Clum A."/>
            <person name="Drula E."/>
            <person name="Henrissat B."/>
            <person name="Kohler A."/>
            <person name="Grigoriev I.V."/>
            <person name="Martin F.M."/>
            <person name="Hacquard S."/>
        </authorList>
    </citation>
    <scope>NUCLEOTIDE SEQUENCE</scope>
    <source>
        <strain evidence="2">MPI-SDFR-AT-0120</strain>
    </source>
</reference>
<comment type="caution">
    <text evidence="2">The sequence shown here is derived from an EMBL/GenBank/DDBJ whole genome shotgun (WGS) entry which is preliminary data.</text>
</comment>
<keyword evidence="3" id="KW-1185">Reference proteome</keyword>
<dbReference type="AlphaFoldDB" id="A0A8K0VYK5"/>
<name>A0A8K0VYK5_9PLEO</name>
<proteinExistence type="predicted"/>
<organism evidence="2 3">
    <name type="scientific">Paraphoma chrysanthemicola</name>
    <dbReference type="NCBI Taxonomy" id="798071"/>
    <lineage>
        <taxon>Eukaryota</taxon>
        <taxon>Fungi</taxon>
        <taxon>Dikarya</taxon>
        <taxon>Ascomycota</taxon>
        <taxon>Pezizomycotina</taxon>
        <taxon>Dothideomycetes</taxon>
        <taxon>Pleosporomycetidae</taxon>
        <taxon>Pleosporales</taxon>
        <taxon>Pleosporineae</taxon>
        <taxon>Phaeosphaeriaceae</taxon>
        <taxon>Paraphoma</taxon>
    </lineage>
</organism>
<feature type="region of interest" description="Disordered" evidence="1">
    <location>
        <begin position="429"/>
        <end position="520"/>
    </location>
</feature>
<evidence type="ECO:0000313" key="3">
    <source>
        <dbReference type="Proteomes" id="UP000813461"/>
    </source>
</evidence>
<feature type="region of interest" description="Disordered" evidence="1">
    <location>
        <begin position="152"/>
        <end position="238"/>
    </location>
</feature>
<feature type="compositionally biased region" description="Basic and acidic residues" evidence="1">
    <location>
        <begin position="165"/>
        <end position="175"/>
    </location>
</feature>
<gene>
    <name evidence="2" type="ORF">FB567DRAFT_592315</name>
</gene>
<feature type="compositionally biased region" description="Basic and acidic residues" evidence="1">
    <location>
        <begin position="209"/>
        <end position="225"/>
    </location>
</feature>
<feature type="region of interest" description="Disordered" evidence="1">
    <location>
        <begin position="307"/>
        <end position="335"/>
    </location>
</feature>
<protein>
    <submittedName>
        <fullName evidence="2">Uncharacterized protein</fullName>
    </submittedName>
</protein>
<accession>A0A8K0VYK5</accession>